<dbReference type="EMBL" id="CP017037">
    <property type="protein sequence ID" value="AOH39441.1"/>
    <property type="molecule type" value="Genomic_DNA"/>
</dbReference>
<accession>A0A1B3WER6</accession>
<organism evidence="4 5">
    <name type="scientific">Dialister pneumosintes</name>
    <dbReference type="NCBI Taxonomy" id="39950"/>
    <lineage>
        <taxon>Bacteria</taxon>
        <taxon>Bacillati</taxon>
        <taxon>Bacillota</taxon>
        <taxon>Negativicutes</taxon>
        <taxon>Veillonellales</taxon>
        <taxon>Veillonellaceae</taxon>
        <taxon>Dialister</taxon>
    </lineage>
</organism>
<proteinExistence type="predicted"/>
<reference evidence="5" key="1">
    <citation type="submission" date="2016-08" db="EMBL/GenBank/DDBJ databases">
        <authorList>
            <person name="Holder M.E."/>
            <person name="Ajami N.J."/>
            <person name="Petrosino J.F."/>
        </authorList>
    </citation>
    <scope>NUCLEOTIDE SEQUENCE [LARGE SCALE GENOMIC DNA]</scope>
    <source>
        <strain evidence="5">F0677</strain>
    </source>
</reference>
<evidence type="ECO:0000256" key="2">
    <source>
        <dbReference type="ARBA" id="ARBA00023315"/>
    </source>
</evidence>
<dbReference type="SUPFAM" id="SSF55729">
    <property type="entry name" value="Acyl-CoA N-acyltransferases (Nat)"/>
    <property type="match status" value="1"/>
</dbReference>
<evidence type="ECO:0000259" key="3">
    <source>
        <dbReference type="PROSITE" id="PS51186"/>
    </source>
</evidence>
<dbReference type="KEGG" id="dpn:BCB69_05465"/>
<dbReference type="RefSeq" id="WP_069177242.1">
    <property type="nucleotide sequence ID" value="NZ_CP017037.1"/>
</dbReference>
<gene>
    <name evidence="4" type="ORF">BCB69_05465</name>
</gene>
<evidence type="ECO:0000256" key="1">
    <source>
        <dbReference type="ARBA" id="ARBA00022679"/>
    </source>
</evidence>
<keyword evidence="1 4" id="KW-0808">Transferase</keyword>
<evidence type="ECO:0000313" key="5">
    <source>
        <dbReference type="Proteomes" id="UP000094757"/>
    </source>
</evidence>
<dbReference type="CDD" id="cd04301">
    <property type="entry name" value="NAT_SF"/>
    <property type="match status" value="1"/>
</dbReference>
<dbReference type="Pfam" id="PF13420">
    <property type="entry name" value="Acetyltransf_4"/>
    <property type="match status" value="1"/>
</dbReference>
<protein>
    <submittedName>
        <fullName evidence="4">GNAT family N-acetyltransferase</fullName>
    </submittedName>
</protein>
<dbReference type="Gene3D" id="3.40.630.30">
    <property type="match status" value="1"/>
</dbReference>
<evidence type="ECO:0000313" key="4">
    <source>
        <dbReference type="EMBL" id="AOH39441.1"/>
    </source>
</evidence>
<dbReference type="AlphaFoldDB" id="A0A1B3WER6"/>
<dbReference type="GO" id="GO:0016747">
    <property type="term" value="F:acyltransferase activity, transferring groups other than amino-acyl groups"/>
    <property type="evidence" value="ECO:0007669"/>
    <property type="project" value="InterPro"/>
</dbReference>
<dbReference type="InterPro" id="IPR000182">
    <property type="entry name" value="GNAT_dom"/>
</dbReference>
<feature type="domain" description="N-acetyltransferase" evidence="3">
    <location>
        <begin position="5"/>
        <end position="169"/>
    </location>
</feature>
<name>A0A1B3WER6_9FIRM</name>
<sequence>MKPNITLRFATPNDAEEIRSIYAPYVTDTAVTSEYEIPTIEEFQNRIYNTLKKYPYLIALKDNELIGYMYTSPVNIRAAYNWAAETSIYIRQHCRRTGAGSKLYKALFHISKKQHIVNLYARIAYADPEDEYLVNHSARFHHTIGFEQVARFHKVFHKFGRWYDALWVEKILGDHSEGVMPDVIPFPELHITEEEINSL</sequence>
<dbReference type="PANTHER" id="PTHR43072:SF23">
    <property type="entry name" value="UPF0039 PROTEIN C11D3.02C"/>
    <property type="match status" value="1"/>
</dbReference>
<dbReference type="PANTHER" id="PTHR43072">
    <property type="entry name" value="N-ACETYLTRANSFERASE"/>
    <property type="match status" value="1"/>
</dbReference>
<dbReference type="InterPro" id="IPR016181">
    <property type="entry name" value="Acyl_CoA_acyltransferase"/>
</dbReference>
<dbReference type="PROSITE" id="PS51186">
    <property type="entry name" value="GNAT"/>
    <property type="match status" value="1"/>
</dbReference>
<dbReference type="Proteomes" id="UP000094757">
    <property type="component" value="Chromosome"/>
</dbReference>
<dbReference type="STRING" id="39950.BCB69_05465"/>
<keyword evidence="2" id="KW-0012">Acyltransferase</keyword>